<dbReference type="AlphaFoldDB" id="A0A1L7U8R2"/>
<keyword evidence="6 7" id="KW-0482">Metalloprotease</keyword>
<keyword evidence="4 7" id="KW-0378">Hydrolase</keyword>
<dbReference type="PANTHER" id="PTHR11804">
    <property type="entry name" value="PROTEASE M3 THIMET OLIGOPEPTIDASE-RELATED"/>
    <property type="match status" value="1"/>
</dbReference>
<evidence type="ECO:0000259" key="8">
    <source>
        <dbReference type="Pfam" id="PF01432"/>
    </source>
</evidence>
<proteinExistence type="inferred from homology"/>
<dbReference type="RefSeq" id="XP_041690282.1">
    <property type="nucleotide sequence ID" value="XM_041824842.1"/>
</dbReference>
<keyword evidence="10" id="KW-1185">Reference proteome</keyword>
<dbReference type="InterPro" id="IPR045090">
    <property type="entry name" value="Pept_M3A_M3B"/>
</dbReference>
<gene>
    <name evidence="9" type="ORF">FMAN_15260</name>
</gene>
<comment type="caution">
    <text evidence="9">The sequence shown here is derived from an EMBL/GenBank/DDBJ whole genome shotgun (WGS) entry which is preliminary data.</text>
</comment>
<dbReference type="InterPro" id="IPR024079">
    <property type="entry name" value="MetalloPept_cat_dom_sf"/>
</dbReference>
<dbReference type="GO" id="GO:0004222">
    <property type="term" value="F:metalloendopeptidase activity"/>
    <property type="evidence" value="ECO:0007669"/>
    <property type="project" value="InterPro"/>
</dbReference>
<dbReference type="Gene3D" id="1.10.1370.10">
    <property type="entry name" value="Neurolysin, domain 3"/>
    <property type="match status" value="1"/>
</dbReference>
<dbReference type="EMBL" id="FCQH01000019">
    <property type="protein sequence ID" value="CVL07094.1"/>
    <property type="molecule type" value="Genomic_DNA"/>
</dbReference>
<evidence type="ECO:0000256" key="2">
    <source>
        <dbReference type="ARBA" id="ARBA00022670"/>
    </source>
</evidence>
<keyword evidence="3 7" id="KW-0479">Metal-binding</keyword>
<accession>A0A1L7U8R2</accession>
<evidence type="ECO:0000313" key="10">
    <source>
        <dbReference type="Proteomes" id="UP000184255"/>
    </source>
</evidence>
<dbReference type="Proteomes" id="UP000184255">
    <property type="component" value="Unassembled WGS sequence"/>
</dbReference>
<protein>
    <submittedName>
        <fullName evidence="9">Related to metalloproteinase</fullName>
    </submittedName>
</protein>
<evidence type="ECO:0000256" key="3">
    <source>
        <dbReference type="ARBA" id="ARBA00022723"/>
    </source>
</evidence>
<dbReference type="GO" id="GO:0046872">
    <property type="term" value="F:metal ion binding"/>
    <property type="evidence" value="ECO:0007669"/>
    <property type="project" value="UniProtKB-UniRule"/>
</dbReference>
<keyword evidence="5 7" id="KW-0862">Zinc</keyword>
<dbReference type="GO" id="GO:0006518">
    <property type="term" value="P:peptide metabolic process"/>
    <property type="evidence" value="ECO:0007669"/>
    <property type="project" value="TreeGrafter"/>
</dbReference>
<comment type="cofactor">
    <cofactor evidence="7">
        <name>Zn(2+)</name>
        <dbReference type="ChEBI" id="CHEBI:29105"/>
    </cofactor>
    <text evidence="7">Binds 1 zinc ion.</text>
</comment>
<dbReference type="InterPro" id="IPR024080">
    <property type="entry name" value="Neurolysin/TOP_N"/>
</dbReference>
<evidence type="ECO:0000256" key="4">
    <source>
        <dbReference type="ARBA" id="ARBA00022801"/>
    </source>
</evidence>
<dbReference type="Pfam" id="PF01432">
    <property type="entry name" value="Peptidase_M3"/>
    <property type="match status" value="1"/>
</dbReference>
<dbReference type="SUPFAM" id="SSF55486">
    <property type="entry name" value="Metalloproteases ('zincins'), catalytic domain"/>
    <property type="match status" value="1"/>
</dbReference>
<evidence type="ECO:0000256" key="6">
    <source>
        <dbReference type="ARBA" id="ARBA00023049"/>
    </source>
</evidence>
<name>A0A1L7U8R2_FUSMA</name>
<evidence type="ECO:0000313" key="9">
    <source>
        <dbReference type="EMBL" id="CVL07094.1"/>
    </source>
</evidence>
<dbReference type="CDD" id="cd06455">
    <property type="entry name" value="M3A_TOP"/>
    <property type="match status" value="1"/>
</dbReference>
<reference evidence="10" key="1">
    <citation type="journal article" date="2016" name="Genome Biol. Evol.">
        <title>Comparative 'omics' of the Fusarium fujikuroi species complex highlights differences in genetic potential and metabolite synthesis.</title>
        <authorList>
            <person name="Niehaus E.-M."/>
            <person name="Muensterkoetter M."/>
            <person name="Proctor R.H."/>
            <person name="Brown D.W."/>
            <person name="Sharon A."/>
            <person name="Idan Y."/>
            <person name="Oren-Young L."/>
            <person name="Sieber C.M."/>
            <person name="Novak O."/>
            <person name="Pencik A."/>
            <person name="Tarkowska D."/>
            <person name="Hromadova K."/>
            <person name="Freeman S."/>
            <person name="Maymon M."/>
            <person name="Elazar M."/>
            <person name="Youssef S.A."/>
            <person name="El-Shabrawy E.S.M."/>
            <person name="Shalaby A.B.A."/>
            <person name="Houterman P."/>
            <person name="Brock N.L."/>
            <person name="Burkhardt I."/>
            <person name="Tsavkelova E.A."/>
            <person name="Dickschat J.S."/>
            <person name="Galuszka P."/>
            <person name="Gueldener U."/>
            <person name="Tudzynski B."/>
        </authorList>
    </citation>
    <scope>NUCLEOTIDE SEQUENCE [LARGE SCALE GENOMIC DNA]</scope>
    <source>
        <strain evidence="10">MRC7560</strain>
    </source>
</reference>
<dbReference type="InterPro" id="IPR024077">
    <property type="entry name" value="Neurolysin/TOP_dom2"/>
</dbReference>
<dbReference type="PANTHER" id="PTHR11804:SF84">
    <property type="entry name" value="SACCHAROLYSIN"/>
    <property type="match status" value="1"/>
</dbReference>
<dbReference type="GeneID" id="65094502"/>
<sequence>MDRQLPQYPPRMIAATEIVSVMERAIAKITATIDEIVNGTDPSNATFERVITPYVAAHNSFQAEIGVVFMLQYAAPEKVTQDEVSKAVRLWSDALSSWMSRKDYFALLQRVESRDQSIDQESKLLLNEMLLDFEEYGLGRLNDDEMHQFLHKSAEIDDLIMRFQRNMAHNNNGLWLQETDLCGVPEEAVNKWESEINDSGSSRKFVPFANGGTSTLVTYASTPEVRRAMFEGDHNKIPENESLLKDIVVKRHEQAVQLGHKSHAALRAQRRLLKSPAAIRDFLENLKPDLMTLGKAEIDKLSHLEEEDDLDESNNENNILAAWDHAYYSKVREEQLQIDHMRISEYFPLEHAAEAMLGVMSSLLGLQFNETKKAELGSEYFWHESVRAFAVWEENYTNFIGYLFFDLLWRENKYRGNQNVTHLCGYEELDGSRRCPSTILMCSFPTASAGRPVLLKHREVVTMFHELGHGIHNLVSKTKYARFHGTNLPPDFGEIPSTLLENYCWMADVLKRLSCHYTNLKPEYLSDWQSRNPHTPIPSREIPGELIDPLISNRYMNRANYHLKQLSISLFDLEIHSVESLAEAEGLDLRDLFYTLREDCESLSFGDLRTRGSWYGTIPHLTGGYDVGYYSYLVCTAFAQDIFQTSFSKAPWDRRMWEKFRFDILQPGGGHPDMMGVLRDFLGRQPTPEVMVKTLESAIA</sequence>
<dbReference type="Gene3D" id="3.40.390.10">
    <property type="entry name" value="Collagenase (Catalytic Domain)"/>
    <property type="match status" value="1"/>
</dbReference>
<feature type="domain" description="Peptidase M3A/M3B catalytic" evidence="8">
    <location>
        <begin position="217"/>
        <end position="695"/>
    </location>
</feature>
<dbReference type="InterPro" id="IPR001567">
    <property type="entry name" value="Pept_M3A_M3B_dom"/>
</dbReference>
<organism evidence="9 10">
    <name type="scientific">Fusarium mangiferae</name>
    <name type="common">Mango malformation disease fungus</name>
    <dbReference type="NCBI Taxonomy" id="192010"/>
    <lineage>
        <taxon>Eukaryota</taxon>
        <taxon>Fungi</taxon>
        <taxon>Dikarya</taxon>
        <taxon>Ascomycota</taxon>
        <taxon>Pezizomycotina</taxon>
        <taxon>Sordariomycetes</taxon>
        <taxon>Hypocreomycetidae</taxon>
        <taxon>Hypocreales</taxon>
        <taxon>Nectriaceae</taxon>
        <taxon>Fusarium</taxon>
        <taxon>Fusarium fujikuroi species complex</taxon>
    </lineage>
</organism>
<dbReference type="Gene3D" id="1.20.1050.40">
    <property type="entry name" value="Endopeptidase. Chain P, domain 1"/>
    <property type="match status" value="1"/>
</dbReference>
<dbReference type="GO" id="GO:0005758">
    <property type="term" value="C:mitochondrial intermembrane space"/>
    <property type="evidence" value="ECO:0007669"/>
    <property type="project" value="TreeGrafter"/>
</dbReference>
<evidence type="ECO:0000256" key="1">
    <source>
        <dbReference type="ARBA" id="ARBA00006040"/>
    </source>
</evidence>
<evidence type="ECO:0000256" key="5">
    <source>
        <dbReference type="ARBA" id="ARBA00022833"/>
    </source>
</evidence>
<dbReference type="GO" id="GO:0006508">
    <property type="term" value="P:proteolysis"/>
    <property type="evidence" value="ECO:0007669"/>
    <property type="project" value="UniProtKB-KW"/>
</dbReference>
<keyword evidence="2 7" id="KW-0645">Protease</keyword>
<dbReference type="VEuPathDB" id="FungiDB:FMAN_15260"/>
<comment type="similarity">
    <text evidence="1 7">Belongs to the peptidase M3 family.</text>
</comment>
<evidence type="ECO:0000256" key="7">
    <source>
        <dbReference type="RuleBase" id="RU003435"/>
    </source>
</evidence>